<gene>
    <name evidence="2" type="ORF">IMZ08_20430</name>
</gene>
<accession>A0ABR9QPI6</accession>
<proteinExistence type="predicted"/>
<dbReference type="EMBL" id="JADCLJ010000024">
    <property type="protein sequence ID" value="MBE4910412.1"/>
    <property type="molecule type" value="Genomic_DNA"/>
</dbReference>
<dbReference type="Proteomes" id="UP001516662">
    <property type="component" value="Unassembled WGS sequence"/>
</dbReference>
<evidence type="ECO:0000259" key="1">
    <source>
        <dbReference type="PROSITE" id="PS50965"/>
    </source>
</evidence>
<sequence length="303" mass="35646">MILKQRTKSNELKILRALDTRLKLLETEKNYYLNLEKGFKGEVEFDLLIEKSIPNETNIAINDFVYEINNTVFQVDSLLVSNNTIYLFEVKNFDGDYYIEKDRWYTSSDTEIKNPLQQLQRTETLLRRLLKELGFGGIVKPYLIFINPEFHLYNAPRNSQIIFPTQLNRFMYELSNKLMKTNSSDRKLSEKLLVLHLTESPYSRVPKYTYDQLTKGVYCRNCYTFISTPLVCSSCGEVEDHTTAIIRHTHEFNLLFPDDKITTKVIWEWCGQFMAKKTIHSVLSKSFKVNGYGKSRFFTIDRP</sequence>
<reference evidence="2 3" key="1">
    <citation type="submission" date="2020-10" db="EMBL/GenBank/DDBJ databases">
        <title>Bacillus sp. HD4P25, an endophyte from a halophyte.</title>
        <authorList>
            <person name="Sun J.-Q."/>
        </authorList>
    </citation>
    <scope>NUCLEOTIDE SEQUENCE [LARGE SCALE GENOMIC DNA]</scope>
    <source>
        <strain evidence="2 3">YIM 93174</strain>
    </source>
</reference>
<dbReference type="PROSITE" id="PS50965">
    <property type="entry name" value="NERD"/>
    <property type="match status" value="1"/>
</dbReference>
<evidence type="ECO:0000313" key="2">
    <source>
        <dbReference type="EMBL" id="MBE4910412.1"/>
    </source>
</evidence>
<dbReference type="Pfam" id="PF08378">
    <property type="entry name" value="NERD"/>
    <property type="match status" value="1"/>
</dbReference>
<organism evidence="2 3">
    <name type="scientific">Litchfieldia luteola</name>
    <dbReference type="NCBI Taxonomy" id="682179"/>
    <lineage>
        <taxon>Bacteria</taxon>
        <taxon>Bacillati</taxon>
        <taxon>Bacillota</taxon>
        <taxon>Bacilli</taxon>
        <taxon>Bacillales</taxon>
        <taxon>Bacillaceae</taxon>
        <taxon>Litchfieldia</taxon>
    </lineage>
</organism>
<name>A0ABR9QPI6_9BACI</name>
<dbReference type="RefSeq" id="WP_193539651.1">
    <property type="nucleotide sequence ID" value="NZ_JADCLJ010000024.1"/>
</dbReference>
<evidence type="ECO:0000313" key="3">
    <source>
        <dbReference type="Proteomes" id="UP001516662"/>
    </source>
</evidence>
<protein>
    <submittedName>
        <fullName evidence="2">NERD domain-containing protein</fullName>
    </submittedName>
</protein>
<keyword evidence="3" id="KW-1185">Reference proteome</keyword>
<dbReference type="InterPro" id="IPR011528">
    <property type="entry name" value="NERD"/>
</dbReference>
<feature type="domain" description="NERD" evidence="1">
    <location>
        <begin position="37"/>
        <end position="149"/>
    </location>
</feature>
<comment type="caution">
    <text evidence="2">The sequence shown here is derived from an EMBL/GenBank/DDBJ whole genome shotgun (WGS) entry which is preliminary data.</text>
</comment>